<dbReference type="RefSeq" id="WP_107990681.1">
    <property type="nucleotide sequence ID" value="NZ_QAYG01000006.1"/>
</dbReference>
<keyword evidence="1" id="KW-0732">Signal</keyword>
<dbReference type="EMBL" id="QAYG01000006">
    <property type="protein sequence ID" value="PTW59724.1"/>
    <property type="molecule type" value="Genomic_DNA"/>
</dbReference>
<proteinExistence type="predicted"/>
<feature type="domain" description="PepSY" evidence="2">
    <location>
        <begin position="13"/>
        <end position="94"/>
    </location>
</feature>
<dbReference type="Proteomes" id="UP000244081">
    <property type="component" value="Unassembled WGS sequence"/>
</dbReference>
<dbReference type="AlphaFoldDB" id="A0A2T5V7I9"/>
<evidence type="ECO:0000259" key="2">
    <source>
        <dbReference type="Pfam" id="PF13670"/>
    </source>
</evidence>
<reference evidence="3 4" key="1">
    <citation type="submission" date="2018-04" db="EMBL/GenBank/DDBJ databases">
        <title>Genomic Encyclopedia of Archaeal and Bacterial Type Strains, Phase II (KMG-II): from individual species to whole genera.</title>
        <authorList>
            <person name="Goeker M."/>
        </authorList>
    </citation>
    <scope>NUCLEOTIDE SEQUENCE [LARGE SCALE GENOMIC DNA]</scope>
    <source>
        <strain evidence="3 4">DSM 23382</strain>
    </source>
</reference>
<evidence type="ECO:0000313" key="4">
    <source>
        <dbReference type="Proteomes" id="UP000244081"/>
    </source>
</evidence>
<dbReference type="OrthoDB" id="7365433at2"/>
<evidence type="ECO:0000313" key="3">
    <source>
        <dbReference type="EMBL" id="PTW59724.1"/>
    </source>
</evidence>
<feature type="chain" id="PRO_5015632370" description="PepSY domain-containing protein" evidence="1">
    <location>
        <begin position="28"/>
        <end position="99"/>
    </location>
</feature>
<keyword evidence="4" id="KW-1185">Reference proteome</keyword>
<name>A0A2T5V7I9_9HYPH</name>
<gene>
    <name evidence="3" type="ORF">C8N35_106109</name>
</gene>
<protein>
    <recommendedName>
        <fullName evidence="2">PepSY domain-containing protein</fullName>
    </recommendedName>
</protein>
<dbReference type="InterPro" id="IPR025711">
    <property type="entry name" value="PepSY"/>
</dbReference>
<organism evidence="3 4">
    <name type="scientific">Breoghania corrubedonensis</name>
    <dbReference type="NCBI Taxonomy" id="665038"/>
    <lineage>
        <taxon>Bacteria</taxon>
        <taxon>Pseudomonadati</taxon>
        <taxon>Pseudomonadota</taxon>
        <taxon>Alphaproteobacteria</taxon>
        <taxon>Hyphomicrobiales</taxon>
        <taxon>Stappiaceae</taxon>
        <taxon>Breoghania</taxon>
    </lineage>
</organism>
<dbReference type="Pfam" id="PF13670">
    <property type="entry name" value="PepSY_2"/>
    <property type="match status" value="1"/>
</dbReference>
<comment type="caution">
    <text evidence="3">The sequence shown here is derived from an EMBL/GenBank/DDBJ whole genome shotgun (WGS) entry which is preliminary data.</text>
</comment>
<sequence length="99" mass="10069">MGKISTFACAALLAAGAGALAVGAAQASEGEGGCGNAPKAQWMSQDAAKAKGETMGYEVRRVKVEKGCYELYTKDKAGKRAELLMNPVSGKIVGADGDD</sequence>
<feature type="signal peptide" evidence="1">
    <location>
        <begin position="1"/>
        <end position="27"/>
    </location>
</feature>
<evidence type="ECO:0000256" key="1">
    <source>
        <dbReference type="SAM" id="SignalP"/>
    </source>
</evidence>
<accession>A0A2T5V7I9</accession>